<name>A0A5C1Y961_9MICO</name>
<dbReference type="OrthoDB" id="9789875at2"/>
<evidence type="ECO:0000313" key="2">
    <source>
        <dbReference type="EMBL" id="QEO09785.1"/>
    </source>
</evidence>
<evidence type="ECO:0000259" key="1">
    <source>
        <dbReference type="Pfam" id="PF09949"/>
    </source>
</evidence>
<dbReference type="InterPro" id="IPR019236">
    <property type="entry name" value="APP1_cat"/>
</dbReference>
<sequence length="351" mass="38383">MESVSPTPPAGEEPRARVHLAARLDDALHRFRERRARRRGFVPTIVPYPGYGGDGWARVLGRVVLVKPGRRAPDRYTSIRGWRSFTSIPVSDAVLEVASGDEVQVIRADRGGVVDARVATSLAPGWGTLLLTLEGADAIEAPIFVVDESVRFGVVSDIDDTVMVTALPRPLLAGWNTFAVNEHARRPVPGMSVLYDRLIAAHPGSPLIYLSTGAWNTVLTLSRFLSRHLYPRGTFLLTDWGPTPERWFRSGQEHKAANLARLASEFPQVRWLLIGDDGQHDEQRYGEFAAAHPQNVAAVAIRQLTRGEAVLAGGRSQLDEHAGEVPWVYGVDGADLAEELTTLGLLDSARA</sequence>
<gene>
    <name evidence="2" type="ORF">FLP23_07070</name>
</gene>
<proteinExistence type="predicted"/>
<dbReference type="RefSeq" id="WP_149325204.1">
    <property type="nucleotide sequence ID" value="NZ_CP043504.1"/>
</dbReference>
<keyword evidence="3" id="KW-1185">Reference proteome</keyword>
<dbReference type="GO" id="GO:0008195">
    <property type="term" value="F:phosphatidate phosphatase activity"/>
    <property type="evidence" value="ECO:0007669"/>
    <property type="project" value="InterPro"/>
</dbReference>
<dbReference type="InterPro" id="IPR052935">
    <property type="entry name" value="Mg2+_PAP"/>
</dbReference>
<dbReference type="PANTHER" id="PTHR28208">
    <property type="entry name" value="PHOSPHATIDATE PHOSPHATASE APP1"/>
    <property type="match status" value="1"/>
</dbReference>
<dbReference type="EMBL" id="CP043504">
    <property type="protein sequence ID" value="QEO09785.1"/>
    <property type="molecule type" value="Genomic_DNA"/>
</dbReference>
<dbReference type="PANTHER" id="PTHR28208:SF3">
    <property type="entry name" value="PHOSPHATIDATE PHOSPHATASE APP1"/>
    <property type="match status" value="1"/>
</dbReference>
<reference evidence="2 3" key="1">
    <citation type="submission" date="2019-09" db="EMBL/GenBank/DDBJ databases">
        <title>Genome sequencing of strain KACC 19322.</title>
        <authorList>
            <person name="Heo J."/>
            <person name="Kim S.-J."/>
            <person name="Kim J.-S."/>
            <person name="Hong S.-B."/>
            <person name="Kwon S.-W."/>
        </authorList>
    </citation>
    <scope>NUCLEOTIDE SEQUENCE [LARGE SCALE GENOMIC DNA]</scope>
    <source>
        <strain evidence="2 3">KACC 19322</strain>
    </source>
</reference>
<protein>
    <submittedName>
        <fullName evidence="2">DUF2183 domain-containing protein</fullName>
    </submittedName>
</protein>
<dbReference type="Proteomes" id="UP000322159">
    <property type="component" value="Chromosome"/>
</dbReference>
<dbReference type="AlphaFoldDB" id="A0A5C1Y961"/>
<accession>A0A5C1Y961</accession>
<evidence type="ECO:0000313" key="3">
    <source>
        <dbReference type="Proteomes" id="UP000322159"/>
    </source>
</evidence>
<organism evidence="2 3">
    <name type="scientific">Protaetiibacter larvae</name>
    <dbReference type="NCBI Taxonomy" id="2592654"/>
    <lineage>
        <taxon>Bacteria</taxon>
        <taxon>Bacillati</taxon>
        <taxon>Actinomycetota</taxon>
        <taxon>Actinomycetes</taxon>
        <taxon>Micrococcales</taxon>
        <taxon>Microbacteriaceae</taxon>
        <taxon>Protaetiibacter</taxon>
    </lineage>
</organism>
<dbReference type="Pfam" id="PF09949">
    <property type="entry name" value="APP1_cat"/>
    <property type="match status" value="1"/>
</dbReference>
<dbReference type="KEGG" id="lyk:FLP23_07070"/>
<feature type="domain" description="Phosphatidate phosphatase APP1 catalytic" evidence="1">
    <location>
        <begin position="152"/>
        <end position="303"/>
    </location>
</feature>